<dbReference type="PANTHER" id="PTHR33337:SF40">
    <property type="entry name" value="CENP-V_GFA DOMAIN-CONTAINING PROTEIN-RELATED"/>
    <property type="match status" value="1"/>
</dbReference>
<dbReference type="KEGG" id="ssck:SPSK_10979"/>
<dbReference type="GO" id="GO:0016846">
    <property type="term" value="F:carbon-sulfur lyase activity"/>
    <property type="evidence" value="ECO:0007669"/>
    <property type="project" value="InterPro"/>
</dbReference>
<dbReference type="InterPro" id="IPR011057">
    <property type="entry name" value="Mss4-like_sf"/>
</dbReference>
<keyword evidence="4" id="KW-0456">Lyase</keyword>
<evidence type="ECO:0000256" key="4">
    <source>
        <dbReference type="ARBA" id="ARBA00023239"/>
    </source>
</evidence>
<keyword evidence="2" id="KW-0479">Metal-binding</keyword>
<evidence type="ECO:0000259" key="6">
    <source>
        <dbReference type="PROSITE" id="PS51891"/>
    </source>
</evidence>
<feature type="region of interest" description="Disordered" evidence="5">
    <location>
        <begin position="20"/>
        <end position="59"/>
    </location>
</feature>
<dbReference type="Gene3D" id="3.90.1590.10">
    <property type="entry name" value="glutathione-dependent formaldehyde- activating enzyme (gfa)"/>
    <property type="match status" value="1"/>
</dbReference>
<dbReference type="VEuPathDB" id="FungiDB:SPSK_10979"/>
<dbReference type="Pfam" id="PF04828">
    <property type="entry name" value="GFA"/>
    <property type="match status" value="1"/>
</dbReference>
<comment type="similarity">
    <text evidence="1">Belongs to the Gfa family.</text>
</comment>
<keyword evidence="3" id="KW-0862">Zinc</keyword>
<name>A0A0F2LX71_SPOSC</name>
<sequence length="182" mass="20067">MTGLAASGAIGQRCGPHPTLGAVTDVNRGIHAGGGKQDGKTRRQREIQQGDATNMATLPPPAPPFRGRCQCGHIQYTLTARPRRVIQCHCTDCQRTGGSDYQIMAEYRVEDVVVEDPLSHWKIYTIREGTRSGQPKEKHFCGHCGCVLWTVAMKDRGELRLVRTSLVEGGLQLFPPTQVQFK</sequence>
<dbReference type="AlphaFoldDB" id="A0A0F2LX71"/>
<dbReference type="SUPFAM" id="SSF51316">
    <property type="entry name" value="Mss4-like"/>
    <property type="match status" value="1"/>
</dbReference>
<dbReference type="GO" id="GO:0046872">
    <property type="term" value="F:metal ion binding"/>
    <property type="evidence" value="ECO:0007669"/>
    <property type="project" value="UniProtKB-KW"/>
</dbReference>
<organism evidence="7 8">
    <name type="scientific">Sporothrix schenckii 1099-18</name>
    <dbReference type="NCBI Taxonomy" id="1397361"/>
    <lineage>
        <taxon>Eukaryota</taxon>
        <taxon>Fungi</taxon>
        <taxon>Dikarya</taxon>
        <taxon>Ascomycota</taxon>
        <taxon>Pezizomycotina</taxon>
        <taxon>Sordariomycetes</taxon>
        <taxon>Sordariomycetidae</taxon>
        <taxon>Ophiostomatales</taxon>
        <taxon>Ophiostomataceae</taxon>
        <taxon>Sporothrix</taxon>
    </lineage>
</organism>
<dbReference type="GeneID" id="27672477"/>
<protein>
    <recommendedName>
        <fullName evidence="6">CENP-V/GFA domain-containing protein</fullName>
    </recommendedName>
</protein>
<feature type="domain" description="CENP-V/GFA" evidence="6">
    <location>
        <begin position="65"/>
        <end position="182"/>
    </location>
</feature>
<evidence type="ECO:0000256" key="5">
    <source>
        <dbReference type="SAM" id="MobiDB-lite"/>
    </source>
</evidence>
<dbReference type="Proteomes" id="UP000033710">
    <property type="component" value="Unassembled WGS sequence"/>
</dbReference>
<dbReference type="PROSITE" id="PS51891">
    <property type="entry name" value="CENP_V_GFA"/>
    <property type="match status" value="1"/>
</dbReference>
<dbReference type="RefSeq" id="XP_016584110.1">
    <property type="nucleotide sequence ID" value="XM_016737200.1"/>
</dbReference>
<dbReference type="InterPro" id="IPR006913">
    <property type="entry name" value="CENP-V/GFA"/>
</dbReference>
<reference evidence="7 8" key="1">
    <citation type="journal article" date="2014" name="BMC Genomics">
        <title>Comparative genomics of the major fungal agents of human and animal Sporotrichosis: Sporothrix schenckii and Sporothrix brasiliensis.</title>
        <authorList>
            <person name="Teixeira M.M."/>
            <person name="de Almeida L.G."/>
            <person name="Kubitschek-Barreira P."/>
            <person name="Alves F.L."/>
            <person name="Kioshima E.S."/>
            <person name="Abadio A.K."/>
            <person name="Fernandes L."/>
            <person name="Derengowski L.S."/>
            <person name="Ferreira K.S."/>
            <person name="Souza R.C."/>
            <person name="Ruiz J.C."/>
            <person name="de Andrade N.C."/>
            <person name="Paes H.C."/>
            <person name="Nicola A.M."/>
            <person name="Albuquerque P."/>
            <person name="Gerber A.L."/>
            <person name="Martins V.P."/>
            <person name="Peconick L.D."/>
            <person name="Neto A.V."/>
            <person name="Chaucanez C.B."/>
            <person name="Silva P.A."/>
            <person name="Cunha O.L."/>
            <person name="de Oliveira F.F."/>
            <person name="dos Santos T.C."/>
            <person name="Barros A.L."/>
            <person name="Soares M.A."/>
            <person name="de Oliveira L.M."/>
            <person name="Marini M.M."/>
            <person name="Villalobos-Duno H."/>
            <person name="Cunha M.M."/>
            <person name="de Hoog S."/>
            <person name="da Silveira J.F."/>
            <person name="Henrissat B."/>
            <person name="Nino-Vega G.A."/>
            <person name="Cisalpino P.S."/>
            <person name="Mora-Montes H.M."/>
            <person name="Almeida S.R."/>
            <person name="Stajich J.E."/>
            <person name="Lopes-Bezerra L.M."/>
            <person name="Vasconcelos A.T."/>
            <person name="Felipe M.S."/>
        </authorList>
    </citation>
    <scope>NUCLEOTIDE SEQUENCE [LARGE SCALE GENOMIC DNA]</scope>
    <source>
        <strain evidence="7 8">1099-18</strain>
    </source>
</reference>
<dbReference type="OrthoDB" id="2212170at2759"/>
<reference evidence="7 8" key="2">
    <citation type="journal article" date="2015" name="Eukaryot. Cell">
        <title>Asexual propagation of a virulent clone complex in a human and feline outbreak of sporotrichosis.</title>
        <authorList>
            <person name="Teixeira Mde M."/>
            <person name="Rodrigues A.M."/>
            <person name="Tsui C.K."/>
            <person name="de Almeida L.G."/>
            <person name="Van Diepeningen A.D."/>
            <person name="van den Ende B.G."/>
            <person name="Fernandes G.F."/>
            <person name="Kano R."/>
            <person name="Hamelin R.C."/>
            <person name="Lopes-Bezerra L.M."/>
            <person name="Vasconcelos A.T."/>
            <person name="de Hoog S."/>
            <person name="de Camargo Z.P."/>
            <person name="Felipe M.S."/>
        </authorList>
    </citation>
    <scope>NUCLEOTIDE SEQUENCE [LARGE SCALE GENOMIC DNA]</scope>
    <source>
        <strain evidence="7 8">1099-18</strain>
    </source>
</reference>
<proteinExistence type="inferred from homology"/>
<evidence type="ECO:0000313" key="7">
    <source>
        <dbReference type="EMBL" id="KJR81434.1"/>
    </source>
</evidence>
<dbReference type="EMBL" id="AXCR01000011">
    <property type="protein sequence ID" value="KJR81434.1"/>
    <property type="molecule type" value="Genomic_DNA"/>
</dbReference>
<evidence type="ECO:0000313" key="8">
    <source>
        <dbReference type="Proteomes" id="UP000033710"/>
    </source>
</evidence>
<evidence type="ECO:0000256" key="3">
    <source>
        <dbReference type="ARBA" id="ARBA00022833"/>
    </source>
</evidence>
<comment type="caution">
    <text evidence="7">The sequence shown here is derived from an EMBL/GenBank/DDBJ whole genome shotgun (WGS) entry which is preliminary data.</text>
</comment>
<evidence type="ECO:0000256" key="2">
    <source>
        <dbReference type="ARBA" id="ARBA00022723"/>
    </source>
</evidence>
<feature type="compositionally biased region" description="Basic and acidic residues" evidence="5">
    <location>
        <begin position="37"/>
        <end position="48"/>
    </location>
</feature>
<gene>
    <name evidence="7" type="ORF">SPSK_10979</name>
</gene>
<evidence type="ECO:0000256" key="1">
    <source>
        <dbReference type="ARBA" id="ARBA00005495"/>
    </source>
</evidence>
<accession>A0A0F2LX71</accession>
<dbReference type="PANTHER" id="PTHR33337">
    <property type="entry name" value="GFA DOMAIN-CONTAINING PROTEIN"/>
    <property type="match status" value="1"/>
</dbReference>